<dbReference type="Pfam" id="PF05378">
    <property type="entry name" value="Hydant_A_N"/>
    <property type="match status" value="1"/>
</dbReference>
<accession>D6SKY2</accession>
<dbReference type="AlphaFoldDB" id="D6SKY2"/>
<feature type="domain" description="Hydantoinase A/oxoprolinase" evidence="1">
    <location>
        <begin position="259"/>
        <end position="539"/>
    </location>
</feature>
<dbReference type="EMBL" id="ACJN02000001">
    <property type="protein sequence ID" value="EFI35343.1"/>
    <property type="molecule type" value="Genomic_DNA"/>
</dbReference>
<evidence type="ECO:0000259" key="3">
    <source>
        <dbReference type="Pfam" id="PF19278"/>
    </source>
</evidence>
<name>D6SKY2_9BACT</name>
<feature type="domain" description="Hydantoinase/oxoprolinase N-terminal" evidence="2">
    <location>
        <begin position="53"/>
        <end position="235"/>
    </location>
</feature>
<dbReference type="Proteomes" id="UP000005496">
    <property type="component" value="Unassembled WGS sequence"/>
</dbReference>
<evidence type="ECO:0000259" key="2">
    <source>
        <dbReference type="Pfam" id="PF05378"/>
    </source>
</evidence>
<evidence type="ECO:0000313" key="5">
    <source>
        <dbReference type="Proteomes" id="UP000005496"/>
    </source>
</evidence>
<evidence type="ECO:0000259" key="1">
    <source>
        <dbReference type="Pfam" id="PF01968"/>
    </source>
</evidence>
<dbReference type="eggNOG" id="COG0145">
    <property type="taxonomic scope" value="Bacteria"/>
</dbReference>
<dbReference type="InterPro" id="IPR045079">
    <property type="entry name" value="Oxoprolinase-like"/>
</dbReference>
<gene>
    <name evidence="4" type="ORF">Dthio_PD2758</name>
</gene>
<dbReference type="PANTHER" id="PTHR11365:SF23">
    <property type="entry name" value="HYPOTHETICAL 5-OXOPROLINASE (EUROFUNG)-RELATED"/>
    <property type="match status" value="1"/>
</dbReference>
<dbReference type="InterPro" id="IPR008040">
    <property type="entry name" value="Hydant_A_N"/>
</dbReference>
<organism evidence="4 5">
    <name type="scientific">Desulfonatronospira thiodismutans ASO3-1</name>
    <dbReference type="NCBI Taxonomy" id="555779"/>
    <lineage>
        <taxon>Bacteria</taxon>
        <taxon>Pseudomonadati</taxon>
        <taxon>Thermodesulfobacteriota</taxon>
        <taxon>Desulfovibrionia</taxon>
        <taxon>Desulfovibrionales</taxon>
        <taxon>Desulfonatronovibrionaceae</taxon>
        <taxon>Desulfonatronospira</taxon>
    </lineage>
</organism>
<keyword evidence="5" id="KW-1185">Reference proteome</keyword>
<protein>
    <submittedName>
        <fullName evidence="4">5-oxoprolinase (ATP-hydrolyzing)</fullName>
        <ecNumber evidence="4">3.5.2.9</ecNumber>
    </submittedName>
</protein>
<evidence type="ECO:0000313" key="4">
    <source>
        <dbReference type="EMBL" id="EFI35343.1"/>
    </source>
</evidence>
<dbReference type="GO" id="GO:0006749">
    <property type="term" value="P:glutathione metabolic process"/>
    <property type="evidence" value="ECO:0007669"/>
    <property type="project" value="TreeGrafter"/>
</dbReference>
<proteinExistence type="predicted"/>
<feature type="domain" description="Acetophenone carboxylase-like C-terminal" evidence="3">
    <location>
        <begin position="554"/>
        <end position="717"/>
    </location>
</feature>
<dbReference type="EC" id="3.5.2.9" evidence="4"/>
<comment type="caution">
    <text evidence="4">The sequence shown here is derived from an EMBL/GenBank/DDBJ whole genome shotgun (WGS) entry which is preliminary data.</text>
</comment>
<dbReference type="GO" id="GO:0005829">
    <property type="term" value="C:cytosol"/>
    <property type="evidence" value="ECO:0007669"/>
    <property type="project" value="TreeGrafter"/>
</dbReference>
<dbReference type="Pfam" id="PF19278">
    <property type="entry name" value="Hydant_A_C"/>
    <property type="match status" value="1"/>
</dbReference>
<dbReference type="GO" id="GO:0017168">
    <property type="term" value="F:5-oxoprolinase (ATP-hydrolyzing) activity"/>
    <property type="evidence" value="ECO:0007669"/>
    <property type="project" value="UniProtKB-EC"/>
</dbReference>
<keyword evidence="4" id="KW-0378">Hydrolase</keyword>
<dbReference type="InterPro" id="IPR002821">
    <property type="entry name" value="Hydantoinase_A"/>
</dbReference>
<dbReference type="Pfam" id="PF01968">
    <property type="entry name" value="Hydantoinase_A"/>
    <property type="match status" value="1"/>
</dbReference>
<sequence>MFPHSTAGKISRLELKLFSALPDTPAKKTKFIQQLIPKGNISIAMQSCDPVIIGVDTGGTFTDFIYHLGGAWVVHKTLSTPDDPSRAVLEGLEHIAPEGRTRPVESHSVGPPGAALGRVKVVHGSTVATNAVLERKGVRTAIITNAGFEDVIEIGRQNRDQLYNLFYRRPQTVVPPGLRFGLPARMDASGKEIQPMDLEVLSSIKKRLKELQVQSVAVCLLFSYLNPEHEQMVYRELADLNIPVSLSHCILPEFREFERLSTTVVNAYVAPKMSGYLQRIQDRLHPAPLRIMQSNGGSISAAQAMQEPVRTILSGPAGGVVGAVETAKRAGLEKIITLDMGGTSTDVCLMDKALPLSTETCLSGFPLKVPMLDIHTVGAGGGSIARLDAGGALKVGPESAGSDPGPICYGRGSEITVTDAHLFLGRLQADRFLGGGMTLDRKSLDAAFEELSGRAGLEPMDLAQGVLSVADTSMERAIRVISVEKGFDPREFTLVSFGGAGGLHCAELARMLSMPRVLVPANPGVLSAMGMVLADVIRDYSRTVMLGHGKATHGRLQKLFGPLEEQAREEMLQEGFNEDSLSLHRSLDMRYQGQSFEIMVPWRMGQDPGDGFEELHRQKYGYIHQGRDMEVVSLRLRAAGTPAKPALQPSTPGDEQVSDKAFYGQTQLYFEGGFISAPVLDRNELLPGNGFAGPAVITEYTSTVFVPPFARARVDNWGNIVLDILDAD</sequence>
<reference evidence="4" key="1">
    <citation type="submission" date="2010-05" db="EMBL/GenBank/DDBJ databases">
        <title>The draft genome of Desulfonatronospira thiodismutans ASO3-1.</title>
        <authorList>
            <consortium name="US DOE Joint Genome Institute (JGI-PGF)"/>
            <person name="Lucas S."/>
            <person name="Copeland A."/>
            <person name="Lapidus A."/>
            <person name="Cheng J.-F."/>
            <person name="Bruce D."/>
            <person name="Goodwin L."/>
            <person name="Pitluck S."/>
            <person name="Chertkov O."/>
            <person name="Brettin T."/>
            <person name="Detter J.C."/>
            <person name="Han C."/>
            <person name="Land M.L."/>
            <person name="Hauser L."/>
            <person name="Kyrpides N."/>
            <person name="Mikhailova N."/>
            <person name="Muyzer G."/>
            <person name="Woyke T."/>
        </authorList>
    </citation>
    <scope>NUCLEOTIDE SEQUENCE [LARGE SCALE GENOMIC DNA]</scope>
    <source>
        <strain evidence="4">ASO3-1</strain>
    </source>
</reference>
<dbReference type="InterPro" id="IPR049517">
    <property type="entry name" value="ACX-like_C"/>
</dbReference>
<dbReference type="PANTHER" id="PTHR11365">
    <property type="entry name" value="5-OXOPROLINASE RELATED"/>
    <property type="match status" value="1"/>
</dbReference>